<accession>X1JLE3</accession>
<comment type="caution">
    <text evidence="1">The sequence shown here is derived from an EMBL/GenBank/DDBJ whole genome shotgun (WGS) entry which is preliminary data.</text>
</comment>
<evidence type="ECO:0000313" key="1">
    <source>
        <dbReference type="EMBL" id="GAH94897.1"/>
    </source>
</evidence>
<organism evidence="1">
    <name type="scientific">marine sediment metagenome</name>
    <dbReference type="NCBI Taxonomy" id="412755"/>
    <lineage>
        <taxon>unclassified sequences</taxon>
        <taxon>metagenomes</taxon>
        <taxon>ecological metagenomes</taxon>
    </lineage>
</organism>
<gene>
    <name evidence="1" type="ORF">S03H2_71846</name>
</gene>
<dbReference type="AlphaFoldDB" id="X1JLE3"/>
<name>X1JLE3_9ZZZZ</name>
<dbReference type="EMBL" id="BARU01048274">
    <property type="protein sequence ID" value="GAH94897.1"/>
    <property type="molecule type" value="Genomic_DNA"/>
</dbReference>
<protein>
    <submittedName>
        <fullName evidence="1">Uncharacterized protein</fullName>
    </submittedName>
</protein>
<sequence length="30" mass="3166">ICLAIDLSIRAPNSLYLSGSVATMKGVEEN</sequence>
<proteinExistence type="predicted"/>
<feature type="non-terminal residue" evidence="1">
    <location>
        <position position="1"/>
    </location>
</feature>
<reference evidence="1" key="1">
    <citation type="journal article" date="2014" name="Front. Microbiol.">
        <title>High frequency of phylogenetically diverse reductive dehalogenase-homologous genes in deep subseafloor sedimentary metagenomes.</title>
        <authorList>
            <person name="Kawai M."/>
            <person name="Futagami T."/>
            <person name="Toyoda A."/>
            <person name="Takaki Y."/>
            <person name="Nishi S."/>
            <person name="Hori S."/>
            <person name="Arai W."/>
            <person name="Tsubouchi T."/>
            <person name="Morono Y."/>
            <person name="Uchiyama I."/>
            <person name="Ito T."/>
            <person name="Fujiyama A."/>
            <person name="Inagaki F."/>
            <person name="Takami H."/>
        </authorList>
    </citation>
    <scope>NUCLEOTIDE SEQUENCE</scope>
    <source>
        <strain evidence="1">Expedition CK06-06</strain>
    </source>
</reference>